<name>A0A381N9N3_9ZZZZ</name>
<dbReference type="AlphaFoldDB" id="A0A381N9N3"/>
<dbReference type="Pfam" id="PF06240">
    <property type="entry name" value="COXG"/>
    <property type="match status" value="1"/>
</dbReference>
<reference evidence="1" key="1">
    <citation type="submission" date="2018-05" db="EMBL/GenBank/DDBJ databases">
        <authorList>
            <person name="Lanie J.A."/>
            <person name="Ng W.-L."/>
            <person name="Kazmierczak K.M."/>
            <person name="Andrzejewski T.M."/>
            <person name="Davidsen T.M."/>
            <person name="Wayne K.J."/>
            <person name="Tettelin H."/>
            <person name="Glass J.I."/>
            <person name="Rusch D."/>
            <person name="Podicherti R."/>
            <person name="Tsui H.-C.T."/>
            <person name="Winkler M.E."/>
        </authorList>
    </citation>
    <scope>NUCLEOTIDE SEQUENCE</scope>
</reference>
<dbReference type="CDD" id="cd07823">
    <property type="entry name" value="SRPBCC_5"/>
    <property type="match status" value="1"/>
</dbReference>
<gene>
    <name evidence="1" type="ORF">METZ01_LOCUS4071</name>
</gene>
<organism evidence="1">
    <name type="scientific">marine metagenome</name>
    <dbReference type="NCBI Taxonomy" id="408172"/>
    <lineage>
        <taxon>unclassified sequences</taxon>
        <taxon>metagenomes</taxon>
        <taxon>ecological metagenomes</taxon>
    </lineage>
</organism>
<evidence type="ECO:0008006" key="2">
    <source>
        <dbReference type="Google" id="ProtNLM"/>
    </source>
</evidence>
<dbReference type="SUPFAM" id="SSF55961">
    <property type="entry name" value="Bet v1-like"/>
    <property type="match status" value="1"/>
</dbReference>
<dbReference type="EMBL" id="UINC01000211">
    <property type="protein sequence ID" value="SUZ51217.1"/>
    <property type="molecule type" value="Genomic_DNA"/>
</dbReference>
<dbReference type="InterPro" id="IPR010419">
    <property type="entry name" value="CO_DH_gsu"/>
</dbReference>
<evidence type="ECO:0000313" key="1">
    <source>
        <dbReference type="EMBL" id="SUZ51217.1"/>
    </source>
</evidence>
<sequence>MKVEIEKTFSIRAPIADVWDFMTNVEKVSTCIPGAQYESDLGDNQHSVMMVVKVGPIKSSYRSKVFIRSMDQHIHTIEIEGQGTDMKGKGGATMEMIGKLTENGEGSTEIKGNSTITIQGMLAQFGSRMVEDVSNQIFIQFTGALAARLEGQGEQSAEPQSTGEALSGIAVASAAIKGISGRLMDKFKTEKEKNPGT</sequence>
<protein>
    <recommendedName>
        <fullName evidence="2">Carbon monoxide dehydrogenase</fullName>
    </recommendedName>
</protein>
<dbReference type="PANTHER" id="PTHR38588:SF1">
    <property type="entry name" value="BLL0334 PROTEIN"/>
    <property type="match status" value="1"/>
</dbReference>
<dbReference type="PANTHER" id="PTHR38588">
    <property type="entry name" value="BLL0334 PROTEIN"/>
    <property type="match status" value="1"/>
</dbReference>
<dbReference type="InterPro" id="IPR023393">
    <property type="entry name" value="START-like_dom_sf"/>
</dbReference>
<accession>A0A381N9N3</accession>
<proteinExistence type="predicted"/>
<dbReference type="Gene3D" id="3.30.530.20">
    <property type="match status" value="1"/>
</dbReference>